<dbReference type="AlphaFoldDB" id="M1RY57"/>
<reference evidence="1" key="1">
    <citation type="submission" date="2012-11" db="EMBL/GenBank/DDBJ databases">
        <title>Arginomycin, a peptidyl-nucleoside antibiotic from Streptomyces arginensis NRRL15941.</title>
        <authorList>
            <person name="Feng J."/>
            <person name="He X."/>
        </authorList>
    </citation>
    <scope>NUCLEOTIDE SEQUENCE</scope>
    <source>
        <strain evidence="1">NRRL15941</strain>
    </source>
</reference>
<dbReference type="EMBL" id="KC181124">
    <property type="protein sequence ID" value="AGG35692.1"/>
    <property type="molecule type" value="Genomic_DNA"/>
</dbReference>
<organism evidence="1">
    <name type="scientific">Streptomyces arginensis</name>
    <dbReference type="NCBI Taxonomy" id="1295550"/>
    <lineage>
        <taxon>Bacteria</taxon>
        <taxon>Bacillati</taxon>
        <taxon>Actinomycetota</taxon>
        <taxon>Actinomycetes</taxon>
        <taxon>Kitasatosporales</taxon>
        <taxon>Streptomycetaceae</taxon>
        <taxon>Streptomyces</taxon>
    </lineage>
</organism>
<evidence type="ECO:0000313" key="1">
    <source>
        <dbReference type="EMBL" id="AGG35692.1"/>
    </source>
</evidence>
<proteinExistence type="predicted"/>
<name>M1RY57_STREL</name>
<protein>
    <submittedName>
        <fullName evidence="1">Uncharacterized protein</fullName>
    </submittedName>
</protein>
<sequence length="129" mass="13480">MLATGHGRLAVHTAHSDRQCRTQILLLELQGTTALFLDEPTGNLDLESAEAHRYGTRAGWPAAGECGSVRARSAGPGASPGPRPRVRCAVWTAARGPLARSYAVTAVPVPPLGGAEWPGKASKPVVPIR</sequence>
<accession>M1RY57</accession>